<dbReference type="OrthoDB" id="4174719at2"/>
<dbReference type="GO" id="GO:0005737">
    <property type="term" value="C:cytoplasm"/>
    <property type="evidence" value="ECO:0007669"/>
    <property type="project" value="TreeGrafter"/>
</dbReference>
<proteinExistence type="inferred from homology"/>
<dbReference type="GO" id="GO:0034599">
    <property type="term" value="P:cellular response to oxidative stress"/>
    <property type="evidence" value="ECO:0007669"/>
    <property type="project" value="TreeGrafter"/>
</dbReference>
<dbReference type="KEGG" id="acij:JS278_02280"/>
<dbReference type="PANTHER" id="PTHR42799">
    <property type="entry name" value="MITOCHONDRIAL PEPTIDE METHIONINE SULFOXIDE REDUCTASE"/>
    <property type="match status" value="1"/>
</dbReference>
<dbReference type="PANTHER" id="PTHR42799:SF2">
    <property type="entry name" value="MITOCHONDRIAL PEPTIDE METHIONINE SULFOXIDE REDUCTASE"/>
    <property type="match status" value="1"/>
</dbReference>
<evidence type="ECO:0000313" key="7">
    <source>
        <dbReference type="Proteomes" id="UP000251995"/>
    </source>
</evidence>
<dbReference type="AlphaFoldDB" id="A0A344UVY4"/>
<comment type="catalytic activity">
    <reaction evidence="2 4">
        <text>L-methionyl-[protein] + [thioredoxin]-disulfide + H2O = L-methionyl-(S)-S-oxide-[protein] + [thioredoxin]-dithiol</text>
        <dbReference type="Rhea" id="RHEA:14217"/>
        <dbReference type="Rhea" id="RHEA-COMP:10698"/>
        <dbReference type="Rhea" id="RHEA-COMP:10700"/>
        <dbReference type="Rhea" id="RHEA-COMP:12313"/>
        <dbReference type="Rhea" id="RHEA-COMP:12315"/>
        <dbReference type="ChEBI" id="CHEBI:15377"/>
        <dbReference type="ChEBI" id="CHEBI:16044"/>
        <dbReference type="ChEBI" id="CHEBI:29950"/>
        <dbReference type="ChEBI" id="CHEBI:44120"/>
        <dbReference type="ChEBI" id="CHEBI:50058"/>
        <dbReference type="EC" id="1.8.4.11"/>
    </reaction>
</comment>
<comment type="similarity">
    <text evidence="4">Belongs to the MsrA Met sulfoxide reductase family.</text>
</comment>
<evidence type="ECO:0000256" key="4">
    <source>
        <dbReference type="HAMAP-Rule" id="MF_01401"/>
    </source>
</evidence>
<organism evidence="6 7">
    <name type="scientific">Acidipropionibacterium virtanenii</name>
    <dbReference type="NCBI Taxonomy" id="2057246"/>
    <lineage>
        <taxon>Bacteria</taxon>
        <taxon>Bacillati</taxon>
        <taxon>Actinomycetota</taxon>
        <taxon>Actinomycetes</taxon>
        <taxon>Propionibacteriales</taxon>
        <taxon>Propionibacteriaceae</taxon>
        <taxon>Acidipropionibacterium</taxon>
    </lineage>
</organism>
<dbReference type="GO" id="GO:0033744">
    <property type="term" value="F:L-methionine:thioredoxin-disulfide S-oxidoreductase activity"/>
    <property type="evidence" value="ECO:0007669"/>
    <property type="project" value="RHEA"/>
</dbReference>
<sequence length="209" mass="23136">MNGDETIDPARALPGRSEPVLAMPFRHRVLGAPLDHHFDNAQVIYLALGCFWGAEKLYWQTDGVLMTAVGYMGGVTPNPTYQEVCTGRTGHAETVRVTYDPSVLPTEEVLRLFFENHDPTQGMRQGNDVGTQYRSAIWCTLSDQYVTAAAVRGQYQTALLDEGYGQITTTVEMAEGHPFHLAEAEHQQYLEANPFGYCPIHATGVCLAR</sequence>
<evidence type="ECO:0000256" key="2">
    <source>
        <dbReference type="ARBA" id="ARBA00047806"/>
    </source>
</evidence>
<dbReference type="EMBL" id="CP025198">
    <property type="protein sequence ID" value="AXE39432.1"/>
    <property type="molecule type" value="Genomic_DNA"/>
</dbReference>
<dbReference type="NCBIfam" id="TIGR00401">
    <property type="entry name" value="msrA"/>
    <property type="match status" value="1"/>
</dbReference>
<dbReference type="Gene3D" id="3.30.1060.10">
    <property type="entry name" value="Peptide methionine sulphoxide reductase MsrA"/>
    <property type="match status" value="1"/>
</dbReference>
<dbReference type="Proteomes" id="UP000251995">
    <property type="component" value="Chromosome"/>
</dbReference>
<name>A0A344UVY4_9ACTN</name>
<comment type="catalytic activity">
    <reaction evidence="3 4">
        <text>[thioredoxin]-disulfide + L-methionine + H2O = L-methionine (S)-S-oxide + [thioredoxin]-dithiol</text>
        <dbReference type="Rhea" id="RHEA:19993"/>
        <dbReference type="Rhea" id="RHEA-COMP:10698"/>
        <dbReference type="Rhea" id="RHEA-COMP:10700"/>
        <dbReference type="ChEBI" id="CHEBI:15377"/>
        <dbReference type="ChEBI" id="CHEBI:29950"/>
        <dbReference type="ChEBI" id="CHEBI:50058"/>
        <dbReference type="ChEBI" id="CHEBI:57844"/>
        <dbReference type="ChEBI" id="CHEBI:58772"/>
        <dbReference type="EC" id="1.8.4.11"/>
    </reaction>
</comment>
<dbReference type="RefSeq" id="WP_114045309.1">
    <property type="nucleotide sequence ID" value="NZ_CP025198.1"/>
</dbReference>
<comment type="function">
    <text evidence="4">Has an important function as a repair enzyme for proteins that have been inactivated by oxidation. Catalyzes the reversible oxidation-reduction of methionine sulfoxide in proteins to methionine.</text>
</comment>
<protein>
    <recommendedName>
        <fullName evidence="4">Peptide methionine sulfoxide reductase MsrA</fullName>
        <shortName evidence="4">Protein-methionine-S-oxide reductase</shortName>
        <ecNumber evidence="4">1.8.4.11</ecNumber>
    </recommendedName>
    <alternativeName>
        <fullName evidence="4">Peptide-methionine (S)-S-oxide reductase</fullName>
        <shortName evidence="4">Peptide Met(O) reductase</shortName>
    </alternativeName>
</protein>
<keyword evidence="7" id="KW-1185">Reference proteome</keyword>
<accession>A0A344UVY4</accession>
<evidence type="ECO:0000259" key="5">
    <source>
        <dbReference type="Pfam" id="PF01625"/>
    </source>
</evidence>
<reference evidence="6 7" key="1">
    <citation type="submission" date="2017-12" db="EMBL/GenBank/DDBJ databases">
        <title>The whole genome sequence of the Acidipropionibacterium virtanenii sp. nov. type strain JS278.</title>
        <authorList>
            <person name="Laine P."/>
            <person name="Deptula P."/>
            <person name="Varmanen P."/>
            <person name="Auvinen P."/>
        </authorList>
    </citation>
    <scope>NUCLEOTIDE SEQUENCE [LARGE SCALE GENOMIC DNA]</scope>
    <source>
        <strain evidence="6 7">JS278</strain>
    </source>
</reference>
<feature type="active site" evidence="4">
    <location>
        <position position="50"/>
    </location>
</feature>
<dbReference type="HAMAP" id="MF_01401">
    <property type="entry name" value="MsrA"/>
    <property type="match status" value="1"/>
</dbReference>
<dbReference type="EC" id="1.8.4.11" evidence="4"/>
<keyword evidence="1 4" id="KW-0560">Oxidoreductase</keyword>
<feature type="domain" description="Peptide methionine sulphoxide reductase MsrA" evidence="5">
    <location>
        <begin position="44"/>
        <end position="198"/>
    </location>
</feature>
<evidence type="ECO:0000256" key="1">
    <source>
        <dbReference type="ARBA" id="ARBA00023002"/>
    </source>
</evidence>
<dbReference type="InterPro" id="IPR050162">
    <property type="entry name" value="MsrA_MetSO_reductase"/>
</dbReference>
<dbReference type="GO" id="GO:0008113">
    <property type="term" value="F:peptide-methionine (S)-S-oxide reductase activity"/>
    <property type="evidence" value="ECO:0007669"/>
    <property type="project" value="UniProtKB-UniRule"/>
</dbReference>
<dbReference type="InterPro" id="IPR002569">
    <property type="entry name" value="Met_Sox_Rdtase_MsrA_dom"/>
</dbReference>
<dbReference type="InterPro" id="IPR036509">
    <property type="entry name" value="Met_Sox_Rdtase_MsrA_sf"/>
</dbReference>
<dbReference type="SUPFAM" id="SSF55068">
    <property type="entry name" value="Peptide methionine sulfoxide reductase"/>
    <property type="match status" value="1"/>
</dbReference>
<gene>
    <name evidence="4 6" type="primary">msrA</name>
    <name evidence="6" type="ORF">JS278_02280</name>
</gene>
<evidence type="ECO:0000313" key="6">
    <source>
        <dbReference type="EMBL" id="AXE39432.1"/>
    </source>
</evidence>
<dbReference type="Pfam" id="PF01625">
    <property type="entry name" value="PMSR"/>
    <property type="match status" value="1"/>
</dbReference>
<evidence type="ECO:0000256" key="3">
    <source>
        <dbReference type="ARBA" id="ARBA00048782"/>
    </source>
</evidence>